<keyword evidence="1" id="KW-0472">Membrane</keyword>
<dbReference type="InterPro" id="IPR052710">
    <property type="entry name" value="CAAX_protease"/>
</dbReference>
<feature type="transmembrane region" description="Helical" evidence="1">
    <location>
        <begin position="216"/>
        <end position="233"/>
    </location>
</feature>
<evidence type="ECO:0000313" key="3">
    <source>
        <dbReference type="EMBL" id="CZE47219.1"/>
    </source>
</evidence>
<feature type="transmembrane region" description="Helical" evidence="1">
    <location>
        <begin position="67"/>
        <end position="87"/>
    </location>
</feature>
<dbReference type="GO" id="GO:0004175">
    <property type="term" value="F:endopeptidase activity"/>
    <property type="evidence" value="ECO:0007669"/>
    <property type="project" value="UniProtKB-ARBA"/>
</dbReference>
<dbReference type="OrthoDB" id="158986at2"/>
<dbReference type="Pfam" id="PF02517">
    <property type="entry name" value="Rce1-like"/>
    <property type="match status" value="1"/>
</dbReference>
<dbReference type="EMBL" id="FIZP01000002">
    <property type="protein sequence ID" value="CZE47219.1"/>
    <property type="molecule type" value="Genomic_DNA"/>
</dbReference>
<keyword evidence="3" id="KW-0645">Protease</keyword>
<protein>
    <submittedName>
        <fullName evidence="3">CAAX amino terminal protease self-immunity</fullName>
    </submittedName>
</protein>
<dbReference type="Proteomes" id="UP000069632">
    <property type="component" value="Unassembled WGS sequence"/>
</dbReference>
<name>A0A128EE69_9BACT</name>
<dbReference type="PANTHER" id="PTHR36435:SF1">
    <property type="entry name" value="CAAX AMINO TERMINAL PROTEASE FAMILY PROTEIN"/>
    <property type="match status" value="1"/>
</dbReference>
<organism evidence="3 4">
    <name type="scientific">Campylobacter geochelonis</name>
    <dbReference type="NCBI Taxonomy" id="1780362"/>
    <lineage>
        <taxon>Bacteria</taxon>
        <taxon>Pseudomonadati</taxon>
        <taxon>Campylobacterota</taxon>
        <taxon>Epsilonproteobacteria</taxon>
        <taxon>Campylobacterales</taxon>
        <taxon>Campylobacteraceae</taxon>
        <taxon>Campylobacter</taxon>
    </lineage>
</organism>
<feature type="transmembrane region" description="Helical" evidence="1">
    <location>
        <begin position="137"/>
        <end position="155"/>
    </location>
</feature>
<accession>A0A128EE69</accession>
<dbReference type="PANTHER" id="PTHR36435">
    <property type="entry name" value="SLR1288 PROTEIN"/>
    <property type="match status" value="1"/>
</dbReference>
<feature type="domain" description="CAAX prenyl protease 2/Lysostaphin resistance protein A-like" evidence="2">
    <location>
        <begin position="107"/>
        <end position="195"/>
    </location>
</feature>
<reference evidence="3 4" key="1">
    <citation type="submission" date="2016-02" db="EMBL/GenBank/DDBJ databases">
        <authorList>
            <consortium name="Pathogen Informatics"/>
        </authorList>
    </citation>
    <scope>NUCLEOTIDE SEQUENCE [LARGE SCALE GENOMIC DNA]</scope>
    <source>
        <strain evidence="3 4">RC20</strain>
    </source>
</reference>
<dbReference type="GO" id="GO:0006508">
    <property type="term" value="P:proteolysis"/>
    <property type="evidence" value="ECO:0007669"/>
    <property type="project" value="UniProtKB-KW"/>
</dbReference>
<dbReference type="InterPro" id="IPR003675">
    <property type="entry name" value="Rce1/LyrA-like_dom"/>
</dbReference>
<keyword evidence="1" id="KW-0812">Transmembrane</keyword>
<keyword evidence="3" id="KW-0378">Hydrolase</keyword>
<keyword evidence="4" id="KW-1185">Reference proteome</keyword>
<sequence>MFKVIFLFVLVTFIYKITPDWLFEYDSFVFLEQYLTIALPVLLFAFYEFKKDKTSPAQFLDLCEFKFSMILFAFVVFILIQPVNYYLSELTAMVFSTSLSSDELEPFWIGVLNIALMPAICEEILFRGAILSYQKQVMKSTLAIVALNGFLFALFHLNIEQFFYTFFMGAVFAYMSLVSRSIYPAMITHFLSNLLTTFEMPESFSYISNFEPIENLRMIAVLLLALVALYFVLKGMKRSFLNSKG</sequence>
<evidence type="ECO:0000259" key="2">
    <source>
        <dbReference type="Pfam" id="PF02517"/>
    </source>
</evidence>
<gene>
    <name evidence="3" type="ORF">ERS672216_00779</name>
</gene>
<proteinExistence type="predicted"/>
<feature type="transmembrane region" description="Helical" evidence="1">
    <location>
        <begin position="107"/>
        <end position="125"/>
    </location>
</feature>
<evidence type="ECO:0000313" key="4">
    <source>
        <dbReference type="Proteomes" id="UP000069632"/>
    </source>
</evidence>
<dbReference type="RefSeq" id="WP_075540113.1">
    <property type="nucleotide sequence ID" value="NZ_CP053844.1"/>
</dbReference>
<feature type="transmembrane region" description="Helical" evidence="1">
    <location>
        <begin position="29"/>
        <end position="47"/>
    </location>
</feature>
<evidence type="ECO:0000256" key="1">
    <source>
        <dbReference type="SAM" id="Phobius"/>
    </source>
</evidence>
<keyword evidence="1" id="KW-1133">Transmembrane helix</keyword>
<dbReference type="GO" id="GO:0080120">
    <property type="term" value="P:CAAX-box protein maturation"/>
    <property type="evidence" value="ECO:0007669"/>
    <property type="project" value="UniProtKB-ARBA"/>
</dbReference>
<dbReference type="AlphaFoldDB" id="A0A128EE69"/>